<evidence type="ECO:0000256" key="4">
    <source>
        <dbReference type="SAM" id="MobiDB-lite"/>
    </source>
</evidence>
<dbReference type="InterPro" id="IPR018060">
    <property type="entry name" value="HTH_AraC"/>
</dbReference>
<keyword evidence="2 6" id="KW-0238">DNA-binding</keyword>
<dbReference type="PROSITE" id="PS00041">
    <property type="entry name" value="HTH_ARAC_FAMILY_1"/>
    <property type="match status" value="1"/>
</dbReference>
<dbReference type="InterPro" id="IPR018062">
    <property type="entry name" value="HTH_AraC-typ_CS"/>
</dbReference>
<evidence type="ECO:0000256" key="3">
    <source>
        <dbReference type="ARBA" id="ARBA00023163"/>
    </source>
</evidence>
<reference evidence="6 7" key="1">
    <citation type="submission" date="2020-08" db="EMBL/GenBank/DDBJ databases">
        <title>Functional genomics of gut bacteria from endangered species of beetles.</title>
        <authorList>
            <person name="Carlos-Shanley C."/>
        </authorList>
    </citation>
    <scope>NUCLEOTIDE SEQUENCE [LARGE SCALE GENOMIC DNA]</scope>
    <source>
        <strain evidence="6 7">S00198</strain>
    </source>
</reference>
<evidence type="ECO:0000256" key="1">
    <source>
        <dbReference type="ARBA" id="ARBA00023015"/>
    </source>
</evidence>
<accession>A0A7X0UAV6</accession>
<evidence type="ECO:0000259" key="5">
    <source>
        <dbReference type="PROSITE" id="PS01124"/>
    </source>
</evidence>
<dbReference type="PANTHER" id="PTHR47894:SF4">
    <property type="entry name" value="HTH-TYPE TRANSCRIPTIONAL REGULATOR GADX"/>
    <property type="match status" value="1"/>
</dbReference>
<evidence type="ECO:0000256" key="2">
    <source>
        <dbReference type="ARBA" id="ARBA00023125"/>
    </source>
</evidence>
<dbReference type="RefSeq" id="WP_184860914.1">
    <property type="nucleotide sequence ID" value="NZ_JACHLK010000009.1"/>
</dbReference>
<gene>
    <name evidence="6" type="ORF">HNP48_004355</name>
</gene>
<evidence type="ECO:0000313" key="6">
    <source>
        <dbReference type="EMBL" id="MBB6561661.1"/>
    </source>
</evidence>
<dbReference type="Gene3D" id="1.10.10.60">
    <property type="entry name" value="Homeodomain-like"/>
    <property type="match status" value="1"/>
</dbReference>
<dbReference type="PANTHER" id="PTHR47894">
    <property type="entry name" value="HTH-TYPE TRANSCRIPTIONAL REGULATOR GADX"/>
    <property type="match status" value="1"/>
</dbReference>
<name>A0A7X0UAV6_9BURK</name>
<proteinExistence type="predicted"/>
<dbReference type="GO" id="GO:0003700">
    <property type="term" value="F:DNA-binding transcription factor activity"/>
    <property type="evidence" value="ECO:0007669"/>
    <property type="project" value="InterPro"/>
</dbReference>
<dbReference type="PROSITE" id="PS01124">
    <property type="entry name" value="HTH_ARAC_FAMILY_2"/>
    <property type="match status" value="1"/>
</dbReference>
<keyword evidence="3" id="KW-0804">Transcription</keyword>
<dbReference type="GO" id="GO:0000976">
    <property type="term" value="F:transcription cis-regulatory region binding"/>
    <property type="evidence" value="ECO:0007669"/>
    <property type="project" value="TreeGrafter"/>
</dbReference>
<dbReference type="SMART" id="SM00342">
    <property type="entry name" value="HTH_ARAC"/>
    <property type="match status" value="1"/>
</dbReference>
<comment type="caution">
    <text evidence="6">The sequence shown here is derived from an EMBL/GenBank/DDBJ whole genome shotgun (WGS) entry which is preliminary data.</text>
</comment>
<dbReference type="Pfam" id="PF12833">
    <property type="entry name" value="HTH_18"/>
    <property type="match status" value="1"/>
</dbReference>
<dbReference type="SUPFAM" id="SSF46689">
    <property type="entry name" value="Homeodomain-like"/>
    <property type="match status" value="1"/>
</dbReference>
<dbReference type="Proteomes" id="UP000575083">
    <property type="component" value="Unassembled WGS sequence"/>
</dbReference>
<evidence type="ECO:0000313" key="7">
    <source>
        <dbReference type="Proteomes" id="UP000575083"/>
    </source>
</evidence>
<keyword evidence="1" id="KW-0805">Transcription regulation</keyword>
<dbReference type="GO" id="GO:0005829">
    <property type="term" value="C:cytosol"/>
    <property type="evidence" value="ECO:0007669"/>
    <property type="project" value="TreeGrafter"/>
</dbReference>
<sequence length="296" mass="31973">MSARDAWPPAAVPQKGAGAGSGWWLPDRTPVLRRGLCGLAQPCLKQPQHTPRFLFHEATLVLVAAGQLQLDEGGGSPAVVVDTPASLLLVQPGTCAELVKTPGGAEQRFRSVLLTLSSDLLEAFQRARPPGGADAATAAAAPFTRMPLDEDLAATLRHVVDSAGGLHLSDERLGYRLMDLLAALAERGHLFKAGAQQGTSGRLRTLIGEAPERHWTAQEAGRALAMSEATLRRRLAKEQVRFDVLLVDVRMHHALMLVQTTAWSIPRIAQACGYQSRARFAERFRARFGYLPSAVR</sequence>
<organism evidence="6 7">
    <name type="scientific">Acidovorax soli</name>
    <dbReference type="NCBI Taxonomy" id="592050"/>
    <lineage>
        <taxon>Bacteria</taxon>
        <taxon>Pseudomonadati</taxon>
        <taxon>Pseudomonadota</taxon>
        <taxon>Betaproteobacteria</taxon>
        <taxon>Burkholderiales</taxon>
        <taxon>Comamonadaceae</taxon>
        <taxon>Acidovorax</taxon>
    </lineage>
</organism>
<protein>
    <submittedName>
        <fullName evidence="6">AraC-like DNA-binding protein</fullName>
    </submittedName>
</protein>
<feature type="region of interest" description="Disordered" evidence="4">
    <location>
        <begin position="1"/>
        <end position="21"/>
    </location>
</feature>
<dbReference type="EMBL" id="JACHLK010000009">
    <property type="protein sequence ID" value="MBB6561661.1"/>
    <property type="molecule type" value="Genomic_DNA"/>
</dbReference>
<feature type="domain" description="HTH araC/xylS-type" evidence="5">
    <location>
        <begin position="201"/>
        <end position="296"/>
    </location>
</feature>
<dbReference type="InterPro" id="IPR009057">
    <property type="entry name" value="Homeodomain-like_sf"/>
</dbReference>
<keyword evidence="7" id="KW-1185">Reference proteome</keyword>
<dbReference type="AlphaFoldDB" id="A0A7X0UAV6"/>